<evidence type="ECO:0000256" key="1">
    <source>
        <dbReference type="SAM" id="MobiDB-lite"/>
    </source>
</evidence>
<organism evidence="2 3">
    <name type="scientific">Streptomyces albidoflavus</name>
    <dbReference type="NCBI Taxonomy" id="1886"/>
    <lineage>
        <taxon>Bacteria</taxon>
        <taxon>Bacillati</taxon>
        <taxon>Actinomycetota</taxon>
        <taxon>Actinomycetes</taxon>
        <taxon>Kitasatosporales</taxon>
        <taxon>Streptomycetaceae</taxon>
        <taxon>Streptomyces</taxon>
        <taxon>Streptomyces albidoflavus group</taxon>
    </lineage>
</organism>
<protein>
    <submittedName>
        <fullName evidence="2">Uncharacterized protein</fullName>
    </submittedName>
</protein>
<dbReference type="Proteomes" id="UP001051844">
    <property type="component" value="Unassembled WGS sequence"/>
</dbReference>
<sequence>MWGKGSSRYRVRARRGESRAPRRVRRPPCGVRALTCELTVPTPAPPRDRKRNAAYGGREGAGAAPAPGARRCPGTGDDGGAGRGRGAGTARTVRYVTGLDRHLIREVGAR</sequence>
<reference evidence="2" key="1">
    <citation type="submission" date="2022-09" db="EMBL/GenBank/DDBJ databases">
        <title>Whole genome shotgun sequence of Streptomyces albidoflavus NBRC 12854.</title>
        <authorList>
            <person name="Komaki H."/>
            <person name="Tamura T."/>
        </authorList>
    </citation>
    <scope>NUCLEOTIDE SEQUENCE</scope>
    <source>
        <strain evidence="2">NBRC 12854</strain>
    </source>
</reference>
<name>A0AA37FBN4_9ACTN</name>
<comment type="caution">
    <text evidence="2">The sequence shown here is derived from an EMBL/GenBank/DDBJ whole genome shotgun (WGS) entry which is preliminary data.</text>
</comment>
<accession>A0AA37FBN4</accession>
<proteinExistence type="predicted"/>
<feature type="compositionally biased region" description="Gly residues" evidence="1">
    <location>
        <begin position="76"/>
        <end position="87"/>
    </location>
</feature>
<feature type="region of interest" description="Disordered" evidence="1">
    <location>
        <begin position="1"/>
        <end position="89"/>
    </location>
</feature>
<feature type="compositionally biased region" description="Low complexity" evidence="1">
    <location>
        <begin position="53"/>
        <end position="75"/>
    </location>
</feature>
<evidence type="ECO:0000313" key="3">
    <source>
        <dbReference type="Proteomes" id="UP001051844"/>
    </source>
</evidence>
<gene>
    <name evidence="2" type="ORF">ScoT_15660</name>
</gene>
<dbReference type="EMBL" id="BNDZ01000003">
    <property type="protein sequence ID" value="GHI45392.1"/>
    <property type="molecule type" value="Genomic_DNA"/>
</dbReference>
<dbReference type="AlphaFoldDB" id="A0AA37FBN4"/>
<evidence type="ECO:0000313" key="2">
    <source>
        <dbReference type="EMBL" id="GHI45392.1"/>
    </source>
</evidence>